<dbReference type="EMBL" id="JAACJK010000221">
    <property type="protein sequence ID" value="KAF5314622.1"/>
    <property type="molecule type" value="Genomic_DNA"/>
</dbReference>
<proteinExistence type="predicted"/>
<name>A0A8H5EW72_9AGAR</name>
<organism evidence="2 3">
    <name type="scientific">Ephemerocybe angulata</name>
    <dbReference type="NCBI Taxonomy" id="980116"/>
    <lineage>
        <taxon>Eukaryota</taxon>
        <taxon>Fungi</taxon>
        <taxon>Dikarya</taxon>
        <taxon>Basidiomycota</taxon>
        <taxon>Agaricomycotina</taxon>
        <taxon>Agaricomycetes</taxon>
        <taxon>Agaricomycetidae</taxon>
        <taxon>Agaricales</taxon>
        <taxon>Agaricineae</taxon>
        <taxon>Psathyrellaceae</taxon>
        <taxon>Ephemerocybe</taxon>
    </lineage>
</organism>
<keyword evidence="3" id="KW-1185">Reference proteome</keyword>
<feature type="region of interest" description="Disordered" evidence="1">
    <location>
        <begin position="80"/>
        <end position="99"/>
    </location>
</feature>
<gene>
    <name evidence="2" type="ORF">D9611_007162</name>
</gene>
<reference evidence="2 3" key="1">
    <citation type="journal article" date="2020" name="ISME J.">
        <title>Uncovering the hidden diversity of litter-decomposition mechanisms in mushroom-forming fungi.</title>
        <authorList>
            <person name="Floudas D."/>
            <person name="Bentzer J."/>
            <person name="Ahren D."/>
            <person name="Johansson T."/>
            <person name="Persson P."/>
            <person name="Tunlid A."/>
        </authorList>
    </citation>
    <scope>NUCLEOTIDE SEQUENCE [LARGE SCALE GENOMIC DNA]</scope>
    <source>
        <strain evidence="2 3">CBS 175.51</strain>
    </source>
</reference>
<comment type="caution">
    <text evidence="2">The sequence shown here is derived from an EMBL/GenBank/DDBJ whole genome shotgun (WGS) entry which is preliminary data.</text>
</comment>
<evidence type="ECO:0000256" key="1">
    <source>
        <dbReference type="SAM" id="MobiDB-lite"/>
    </source>
</evidence>
<evidence type="ECO:0000313" key="3">
    <source>
        <dbReference type="Proteomes" id="UP000541558"/>
    </source>
</evidence>
<protein>
    <submittedName>
        <fullName evidence="2">Uncharacterized protein</fullName>
    </submittedName>
</protein>
<feature type="compositionally biased region" description="Polar residues" evidence="1">
    <location>
        <begin position="80"/>
        <end position="93"/>
    </location>
</feature>
<dbReference type="AlphaFoldDB" id="A0A8H5EW72"/>
<dbReference type="Proteomes" id="UP000541558">
    <property type="component" value="Unassembled WGS sequence"/>
</dbReference>
<evidence type="ECO:0000313" key="2">
    <source>
        <dbReference type="EMBL" id="KAF5314622.1"/>
    </source>
</evidence>
<accession>A0A8H5EW72</accession>
<sequence length="99" mass="10826">MRKRASAEKREGKSLDVFVQQHCTAVESPSSLGTGIPCAACLSHPEKNKAKTRCEFIPSHGLPWLPPTLLLVSRQALPTTSYGQKVWPQRNQGQQGGSE</sequence>